<organism evidence="1">
    <name type="scientific">bioreactor metagenome</name>
    <dbReference type="NCBI Taxonomy" id="1076179"/>
    <lineage>
        <taxon>unclassified sequences</taxon>
        <taxon>metagenomes</taxon>
        <taxon>ecological metagenomes</taxon>
    </lineage>
</organism>
<evidence type="ECO:0000313" key="1">
    <source>
        <dbReference type="EMBL" id="MPM82499.1"/>
    </source>
</evidence>
<dbReference type="EMBL" id="VSSQ01031569">
    <property type="protein sequence ID" value="MPM82499.1"/>
    <property type="molecule type" value="Genomic_DNA"/>
</dbReference>
<name>A0A645CZZ9_9ZZZZ</name>
<proteinExistence type="predicted"/>
<reference evidence="1" key="1">
    <citation type="submission" date="2019-08" db="EMBL/GenBank/DDBJ databases">
        <authorList>
            <person name="Kucharzyk K."/>
            <person name="Murdoch R.W."/>
            <person name="Higgins S."/>
            <person name="Loffler F."/>
        </authorList>
    </citation>
    <scope>NUCLEOTIDE SEQUENCE</scope>
</reference>
<gene>
    <name evidence="1" type="ORF">SDC9_129560</name>
</gene>
<protein>
    <submittedName>
        <fullName evidence="1">Uncharacterized protein</fullName>
    </submittedName>
</protein>
<dbReference type="AlphaFoldDB" id="A0A645CZZ9"/>
<comment type="caution">
    <text evidence="1">The sequence shown here is derived from an EMBL/GenBank/DDBJ whole genome shotgun (WGS) entry which is preliminary data.</text>
</comment>
<sequence>MLILRLERPIRDRDPGQTLVMCLFLEGSNLLHALIDHEERRRLHAPYRKGTFFDPGLLERNRV</sequence>
<accession>A0A645CZZ9</accession>